<sequence length="1177" mass="125201">MQHFHSSNTTHLTRFLHSVLGPAVVAIIFSLCAVTAHAQFRASIQGTVADPEGAVIPGATLTLTDNDTGRALTATSNDSGVYNFNALPSDHFTLTADAKGFKQQIIKDVHIIPEQSNAINITMALGDTSLSVTVNGDQISALETETASTSGTVDSNQIEHLPSAGRDVFQLVQLAPGVFGDGSQGGAGGTNNLPGTQGPGGTNASAGIFATENGPQAVSNGGQYETNGISIDGISTVSAVWGGTSVITPTEDSVGNVKIVSNTYDAENGRFSGAQIQVTSKAGTNDFHGSLFFRASRPGLNAYQKYNGPGSLTPGTASERGLLRDTQRFNQYGGSIGGPILKNRLFAFFAYETQRNSSSVTSTGWYETSAFAALAPANSISKTFLTFPGAGVSSAGLINQTCANVGLTENVNCRTIPGQGLNIGSPITTGLGTQDLTWQSTANPGVGGGLSNVADIANYTLSNPSSITESQYNGRLDSDVTKKDHIAFAIYWVPQTVTQYNGSIRAYNLFHHEQINDAFSVIWNHIFTPSFLNEARANAAGYRYNEIGSNPQAPFGLPTDSIGALGSIATTSIGSFGAPGPGDYNQWTYSYRDIATKILGNHTIKFGGELTRLYYLNNPTYSARPSYVFYNYWDFLNDAPSSESGSFNPFTGTPATNRQDTREDLWGFFAQDDWKVLPNLTLNFGLRYSYFGPFGSKENNINAVILGSGTSTFSGLSIRPSSTLYNSQKGNFGPQFGFNFSPPHFNGKFVVRGGYGLNYNQEEIAIAGNVASNPPTVVSPNFSSASPANINSSIVYGIASDPHSLFGYPPNPHTITTFNSANLPVAGGVGLVSLPHNLPTIYTQHYSLDTQFQLPYQLVATVGYQGSTTRHVIVNSNQYVTAVAQGLPLNPLVNSLQLFGNNGASNNNAFLAGLKHQMSHHVQIDAQFQWAKSMDDGSGPYYQDPYPYAPYLARGRSDYNVGKAFKIYGLWQPVFFHGSSAWMEKVLGGWSVSGIFNIHTGFPWTPVFNAPGSLYYASSGYSQLRPATYLGGAGHSTSNDAFKSGPGVGNGLNQNFPLAKTESGTAYYVPPTAPVPTGSGPLAMAALPQLPGVARNSLDGPGYKDVDGTITKAFGLPKMPILGENAQFEIRADAFNLFNNLNFQTSSISNVITSKNFGQAQAALGARTVNIQARFSF</sequence>
<keyword evidence="3" id="KW-1134">Transmembrane beta strand</keyword>
<keyword evidence="2" id="KW-0813">Transport</keyword>
<dbReference type="Gene3D" id="2.40.170.20">
    <property type="entry name" value="TonB-dependent receptor, beta-barrel domain"/>
    <property type="match status" value="1"/>
</dbReference>
<dbReference type="GO" id="GO:0015344">
    <property type="term" value="F:siderophore uptake transmembrane transporter activity"/>
    <property type="evidence" value="ECO:0007669"/>
    <property type="project" value="TreeGrafter"/>
</dbReference>
<reference evidence="9" key="1">
    <citation type="submission" date="2023-08" db="EMBL/GenBank/DDBJ databases">
        <authorList>
            <person name="Messyasz A."/>
            <person name="Mannisto M.K."/>
            <person name="Kerkhof L.J."/>
            <person name="Haggblom M."/>
        </authorList>
    </citation>
    <scope>NUCLEOTIDE SEQUENCE</scope>
    <source>
        <strain evidence="9">M8UP39</strain>
    </source>
</reference>
<dbReference type="InterPro" id="IPR008969">
    <property type="entry name" value="CarboxyPept-like_regulatory"/>
</dbReference>
<organism evidence="9">
    <name type="scientific">Tunturiibacter gelidiferens</name>
    <dbReference type="NCBI Taxonomy" id="3069689"/>
    <lineage>
        <taxon>Bacteria</taxon>
        <taxon>Pseudomonadati</taxon>
        <taxon>Acidobacteriota</taxon>
        <taxon>Terriglobia</taxon>
        <taxon>Terriglobales</taxon>
        <taxon>Acidobacteriaceae</taxon>
        <taxon>Tunturiibacter</taxon>
    </lineage>
</organism>
<dbReference type="Gene3D" id="2.60.40.1120">
    <property type="entry name" value="Carboxypeptidase-like, regulatory domain"/>
    <property type="match status" value="1"/>
</dbReference>
<evidence type="ECO:0000313" key="9">
    <source>
        <dbReference type="EMBL" id="XCB24485.1"/>
    </source>
</evidence>
<dbReference type="KEGG" id="tgi:RBB81_11310"/>
<evidence type="ECO:0000256" key="4">
    <source>
        <dbReference type="ARBA" id="ARBA00022692"/>
    </source>
</evidence>
<evidence type="ECO:0000256" key="2">
    <source>
        <dbReference type="ARBA" id="ARBA00022448"/>
    </source>
</evidence>
<keyword evidence="5 7" id="KW-0472">Membrane</keyword>
<accession>A0AAU7Z7I5</accession>
<dbReference type="GO" id="GO:0009279">
    <property type="term" value="C:cell outer membrane"/>
    <property type="evidence" value="ECO:0007669"/>
    <property type="project" value="UniProtKB-SubCell"/>
</dbReference>
<gene>
    <name evidence="9" type="ORF">RBB81_11310</name>
</gene>
<feature type="transmembrane region" description="Helical" evidence="7">
    <location>
        <begin position="12"/>
        <end position="36"/>
    </location>
</feature>
<comment type="subcellular location">
    <subcellularLocation>
        <location evidence="1">Cell outer membrane</location>
        <topology evidence="1">Multi-pass membrane protein</topology>
    </subcellularLocation>
</comment>
<evidence type="ECO:0000256" key="7">
    <source>
        <dbReference type="SAM" id="Phobius"/>
    </source>
</evidence>
<dbReference type="InterPro" id="IPR039426">
    <property type="entry name" value="TonB-dep_rcpt-like"/>
</dbReference>
<dbReference type="Pfam" id="PF13620">
    <property type="entry name" value="CarboxypepD_reg"/>
    <property type="match status" value="1"/>
</dbReference>
<evidence type="ECO:0000256" key="3">
    <source>
        <dbReference type="ARBA" id="ARBA00022452"/>
    </source>
</evidence>
<reference evidence="9" key="2">
    <citation type="journal article" date="2024" name="Environ. Microbiol.">
        <title>Genome analysis and description of Tunturibacter gen. nov. expands the diversity of Terriglobia in tundra soils.</title>
        <authorList>
            <person name="Messyasz A."/>
            <person name="Mannisto M.K."/>
            <person name="Kerkhof L.J."/>
            <person name="Haggblom M.M."/>
        </authorList>
    </citation>
    <scope>NUCLEOTIDE SEQUENCE</scope>
    <source>
        <strain evidence="9">M8UP39</strain>
    </source>
</reference>
<proteinExistence type="predicted"/>
<dbReference type="SUPFAM" id="SSF49464">
    <property type="entry name" value="Carboxypeptidase regulatory domain-like"/>
    <property type="match status" value="1"/>
</dbReference>
<dbReference type="EMBL" id="CP132938">
    <property type="protein sequence ID" value="XCB24485.1"/>
    <property type="molecule type" value="Genomic_DNA"/>
</dbReference>
<evidence type="ECO:0000256" key="6">
    <source>
        <dbReference type="ARBA" id="ARBA00023237"/>
    </source>
</evidence>
<name>A0AAU7Z7I5_9BACT</name>
<evidence type="ECO:0000256" key="5">
    <source>
        <dbReference type="ARBA" id="ARBA00023136"/>
    </source>
</evidence>
<dbReference type="InterPro" id="IPR057601">
    <property type="entry name" value="Oar-like_b-barrel"/>
</dbReference>
<protein>
    <submittedName>
        <fullName evidence="9">TonB-dependent receptor</fullName>
    </submittedName>
</protein>
<keyword evidence="4 7" id="KW-0812">Transmembrane</keyword>
<evidence type="ECO:0000259" key="8">
    <source>
        <dbReference type="Pfam" id="PF25183"/>
    </source>
</evidence>
<dbReference type="Pfam" id="PF25183">
    <property type="entry name" value="OMP_b-brl_4"/>
    <property type="match status" value="1"/>
</dbReference>
<keyword evidence="6" id="KW-0998">Cell outer membrane</keyword>
<keyword evidence="9" id="KW-0675">Receptor</keyword>
<feature type="domain" description="TonB-dependent transporter Oar-like beta-barrel" evidence="8">
    <location>
        <begin position="280"/>
        <end position="1169"/>
    </location>
</feature>
<dbReference type="InterPro" id="IPR036942">
    <property type="entry name" value="Beta-barrel_TonB_sf"/>
</dbReference>
<dbReference type="SUPFAM" id="SSF56935">
    <property type="entry name" value="Porins"/>
    <property type="match status" value="1"/>
</dbReference>
<evidence type="ECO:0000256" key="1">
    <source>
        <dbReference type="ARBA" id="ARBA00004571"/>
    </source>
</evidence>
<dbReference type="RefSeq" id="WP_353073775.1">
    <property type="nucleotide sequence ID" value="NZ_CP132938.1"/>
</dbReference>
<keyword evidence="7" id="KW-1133">Transmembrane helix</keyword>
<dbReference type="GO" id="GO:0044718">
    <property type="term" value="P:siderophore transmembrane transport"/>
    <property type="evidence" value="ECO:0007669"/>
    <property type="project" value="TreeGrafter"/>
</dbReference>
<dbReference type="PANTHER" id="PTHR30069:SF46">
    <property type="entry name" value="OAR PROTEIN"/>
    <property type="match status" value="1"/>
</dbReference>
<dbReference type="AlphaFoldDB" id="A0AAU7Z7I5"/>
<dbReference type="PANTHER" id="PTHR30069">
    <property type="entry name" value="TONB-DEPENDENT OUTER MEMBRANE RECEPTOR"/>
    <property type="match status" value="1"/>
</dbReference>